<evidence type="ECO:0000259" key="7">
    <source>
        <dbReference type="PROSITE" id="PS51471"/>
    </source>
</evidence>
<dbReference type="VEuPathDB" id="VectorBase:LDEU011681"/>
<keyword evidence="9" id="KW-1185">Reference proteome</keyword>
<reference evidence="8 9" key="1">
    <citation type="journal article" date="2018" name="Gigascience">
        <title>Genomes of trombidid mites reveal novel predicted allergens and laterally-transferred genes associated with secondary metabolism.</title>
        <authorList>
            <person name="Dong X."/>
            <person name="Chaisiri K."/>
            <person name="Xia D."/>
            <person name="Armstrong S.D."/>
            <person name="Fang Y."/>
            <person name="Donnelly M.J."/>
            <person name="Kadowaki T."/>
            <person name="McGarry J.W."/>
            <person name="Darby A.C."/>
            <person name="Makepeace B.L."/>
        </authorList>
    </citation>
    <scope>NUCLEOTIDE SEQUENCE [LARGE SCALE GENOMIC DNA]</scope>
    <source>
        <strain evidence="8">UoL-UT</strain>
    </source>
</reference>
<dbReference type="GO" id="GO:0004656">
    <property type="term" value="F:procollagen-proline 4-dioxygenase activity"/>
    <property type="evidence" value="ECO:0007669"/>
    <property type="project" value="TreeGrafter"/>
</dbReference>
<dbReference type="Gene3D" id="2.60.120.620">
    <property type="entry name" value="q2cbj1_9rhob like domain"/>
    <property type="match status" value="1"/>
</dbReference>
<dbReference type="SMART" id="SM00702">
    <property type="entry name" value="P4Hc"/>
    <property type="match status" value="1"/>
</dbReference>
<dbReference type="Proteomes" id="UP000288716">
    <property type="component" value="Unassembled WGS sequence"/>
</dbReference>
<dbReference type="InterPro" id="IPR044862">
    <property type="entry name" value="Pro_4_hyd_alph_FE2OG_OXY"/>
</dbReference>
<comment type="caution">
    <text evidence="8">The sequence shown here is derived from an EMBL/GenBank/DDBJ whole genome shotgun (WGS) entry which is preliminary data.</text>
</comment>
<organism evidence="8 9">
    <name type="scientific">Leptotrombidium deliense</name>
    <dbReference type="NCBI Taxonomy" id="299467"/>
    <lineage>
        <taxon>Eukaryota</taxon>
        <taxon>Metazoa</taxon>
        <taxon>Ecdysozoa</taxon>
        <taxon>Arthropoda</taxon>
        <taxon>Chelicerata</taxon>
        <taxon>Arachnida</taxon>
        <taxon>Acari</taxon>
        <taxon>Acariformes</taxon>
        <taxon>Trombidiformes</taxon>
        <taxon>Prostigmata</taxon>
        <taxon>Anystina</taxon>
        <taxon>Parasitengona</taxon>
        <taxon>Trombiculoidea</taxon>
        <taxon>Trombiculidae</taxon>
        <taxon>Leptotrombidium</taxon>
    </lineage>
</organism>
<accession>A0A443RYX4</accession>
<comment type="cofactor">
    <cofactor evidence="1">
        <name>L-ascorbate</name>
        <dbReference type="ChEBI" id="CHEBI:38290"/>
    </cofactor>
</comment>
<dbReference type="OrthoDB" id="420380at2759"/>
<dbReference type="FunFam" id="2.60.120.620:FF:000011">
    <property type="entry name" value="Prolyl alpha subunit"/>
    <property type="match status" value="1"/>
</dbReference>
<dbReference type="PROSITE" id="PS51471">
    <property type="entry name" value="FE2OG_OXY"/>
    <property type="match status" value="1"/>
</dbReference>
<evidence type="ECO:0000256" key="1">
    <source>
        <dbReference type="ARBA" id="ARBA00001961"/>
    </source>
</evidence>
<protein>
    <submittedName>
        <fullName evidence="8">Prolyl 4-hydroxylase subunit alpha-1-like protein</fullName>
    </submittedName>
</protein>
<keyword evidence="6" id="KW-0408">Iron</keyword>
<keyword evidence="2" id="KW-0479">Metal-binding</keyword>
<keyword evidence="4" id="KW-0223">Dioxygenase</keyword>
<proteinExistence type="predicted"/>
<dbReference type="Pfam" id="PF13640">
    <property type="entry name" value="2OG-FeII_Oxy_3"/>
    <property type="match status" value="1"/>
</dbReference>
<name>A0A443RYX4_9ACAR</name>
<dbReference type="AlphaFoldDB" id="A0A443RYX4"/>
<keyword evidence="5" id="KW-0560">Oxidoreductase</keyword>
<feature type="domain" description="Fe2OG dioxygenase" evidence="7">
    <location>
        <begin position="223"/>
        <end position="329"/>
    </location>
</feature>
<dbReference type="EMBL" id="NCKV01018087">
    <property type="protein sequence ID" value="RWS20359.1"/>
    <property type="molecule type" value="Genomic_DNA"/>
</dbReference>
<evidence type="ECO:0000256" key="3">
    <source>
        <dbReference type="ARBA" id="ARBA00022896"/>
    </source>
</evidence>
<evidence type="ECO:0000313" key="9">
    <source>
        <dbReference type="Proteomes" id="UP000288716"/>
    </source>
</evidence>
<gene>
    <name evidence="8" type="ORF">B4U80_05288</name>
</gene>
<evidence type="ECO:0000256" key="4">
    <source>
        <dbReference type="ARBA" id="ARBA00022964"/>
    </source>
</evidence>
<evidence type="ECO:0000256" key="2">
    <source>
        <dbReference type="ARBA" id="ARBA00022723"/>
    </source>
</evidence>
<dbReference type="InterPro" id="IPR006620">
    <property type="entry name" value="Pro_4_hyd_alph"/>
</dbReference>
<dbReference type="GO" id="GO:0005783">
    <property type="term" value="C:endoplasmic reticulum"/>
    <property type="evidence" value="ECO:0007669"/>
    <property type="project" value="TreeGrafter"/>
</dbReference>
<dbReference type="STRING" id="299467.A0A443RYX4"/>
<dbReference type="GO" id="GO:0005506">
    <property type="term" value="F:iron ion binding"/>
    <property type="evidence" value="ECO:0007669"/>
    <property type="project" value="InterPro"/>
</dbReference>
<dbReference type="GO" id="GO:0031418">
    <property type="term" value="F:L-ascorbic acid binding"/>
    <property type="evidence" value="ECO:0007669"/>
    <property type="project" value="UniProtKB-KW"/>
</dbReference>
<evidence type="ECO:0000256" key="6">
    <source>
        <dbReference type="ARBA" id="ARBA00023004"/>
    </source>
</evidence>
<evidence type="ECO:0000256" key="5">
    <source>
        <dbReference type="ARBA" id="ARBA00023002"/>
    </source>
</evidence>
<sequence>MDHLISLQFSSSDCFELGKRSIYNNNTGLAFGWFLEALSKYKKETQERKASKMKEISFPGKRNVTFEMIIMYLLAAIGGTNNHSYMGVSSSYVSIPRRKKYFGVYKKLCRDEALPAVSQLLKCYYWNTSTKPYLRLTWIKVELLSEFPKIILFHDIMSNSELEILQNISSISMKRSEVYNDDTINEIASYRVSESTWLNENDYSVVKVINQRIEDITGLSLETAEELHVTRYTFGGHYVPHHDFFMDFKESLASNDGNRIATWLMYLSDVEAGGATVYPILNLKVNPQKGTALFWYNLKNDGSGDYDTFHGACPVLIGRKWIATKWIHERGQEFIRQCDLRN</sequence>
<dbReference type="InterPro" id="IPR045054">
    <property type="entry name" value="P4HA-like"/>
</dbReference>
<evidence type="ECO:0000313" key="8">
    <source>
        <dbReference type="EMBL" id="RWS20359.1"/>
    </source>
</evidence>
<keyword evidence="3" id="KW-0847">Vitamin C</keyword>
<dbReference type="PANTHER" id="PTHR10869:SF244">
    <property type="entry name" value="PROLYL 4-HYDROXYLASE SUBUNIT ALPHA-2"/>
    <property type="match status" value="1"/>
</dbReference>
<dbReference type="PANTHER" id="PTHR10869">
    <property type="entry name" value="PROLYL 4-HYDROXYLASE ALPHA SUBUNIT"/>
    <property type="match status" value="1"/>
</dbReference>
<dbReference type="InterPro" id="IPR005123">
    <property type="entry name" value="Oxoglu/Fe-dep_dioxygenase_dom"/>
</dbReference>